<keyword evidence="1" id="KW-0472">Membrane</keyword>
<keyword evidence="1" id="KW-1133">Transmembrane helix</keyword>
<dbReference type="AlphaFoldDB" id="A0A243W784"/>
<evidence type="ECO:0000256" key="1">
    <source>
        <dbReference type="SAM" id="Phobius"/>
    </source>
</evidence>
<dbReference type="Proteomes" id="UP000194873">
    <property type="component" value="Unassembled WGS sequence"/>
</dbReference>
<protein>
    <submittedName>
        <fullName evidence="2">Uncharacterized protein</fullName>
    </submittedName>
</protein>
<keyword evidence="1" id="KW-0812">Transmembrane</keyword>
<dbReference type="EMBL" id="MTSE01000082">
    <property type="protein sequence ID" value="OUJ67194.1"/>
    <property type="molecule type" value="Genomic_DNA"/>
</dbReference>
<comment type="caution">
    <text evidence="2">The sequence shown here is derived from an EMBL/GenBank/DDBJ whole genome shotgun (WGS) entry which is preliminary data.</text>
</comment>
<keyword evidence="3" id="KW-1185">Reference proteome</keyword>
<sequence length="136" mass="13938">MRKVVQYLLFLGIVVATMMSLGDVAHLLAFLVARAVGAIAAGQPVVPNPPLFLVLMLGQGFGVATFLLRLCPSRRVGSGVVLLCGLSLLAAPAQAWGGSLFHWASLVQGGVLLVSATVAGWPGAAQRAARPPGARA</sequence>
<evidence type="ECO:0000313" key="2">
    <source>
        <dbReference type="EMBL" id="OUJ67194.1"/>
    </source>
</evidence>
<gene>
    <name evidence="2" type="ORF">BXP70_28930</name>
</gene>
<proteinExistence type="predicted"/>
<name>A0A243W784_9BACT</name>
<feature type="transmembrane region" description="Helical" evidence="1">
    <location>
        <begin position="7"/>
        <end position="31"/>
    </location>
</feature>
<feature type="transmembrane region" description="Helical" evidence="1">
    <location>
        <begin position="51"/>
        <end position="68"/>
    </location>
</feature>
<feature type="transmembrane region" description="Helical" evidence="1">
    <location>
        <begin position="80"/>
        <end position="97"/>
    </location>
</feature>
<evidence type="ECO:0000313" key="3">
    <source>
        <dbReference type="Proteomes" id="UP000194873"/>
    </source>
</evidence>
<accession>A0A243W784</accession>
<feature type="transmembrane region" description="Helical" evidence="1">
    <location>
        <begin position="103"/>
        <end position="121"/>
    </location>
</feature>
<reference evidence="2 3" key="1">
    <citation type="submission" date="2017-01" db="EMBL/GenBank/DDBJ databases">
        <title>A new Hymenobacter.</title>
        <authorList>
            <person name="Liang Y."/>
            <person name="Feng F."/>
        </authorList>
    </citation>
    <scope>NUCLEOTIDE SEQUENCE [LARGE SCALE GENOMIC DNA]</scope>
    <source>
        <strain evidence="2">MIMBbqt21</strain>
    </source>
</reference>
<organism evidence="2 3">
    <name type="scientific">Hymenobacter crusticola</name>
    <dbReference type="NCBI Taxonomy" id="1770526"/>
    <lineage>
        <taxon>Bacteria</taxon>
        <taxon>Pseudomonadati</taxon>
        <taxon>Bacteroidota</taxon>
        <taxon>Cytophagia</taxon>
        <taxon>Cytophagales</taxon>
        <taxon>Hymenobacteraceae</taxon>
        <taxon>Hymenobacter</taxon>
    </lineage>
</organism>